<protein>
    <submittedName>
        <fullName evidence="1">Uncharacterized protein</fullName>
    </submittedName>
</protein>
<reference evidence="1" key="1">
    <citation type="submission" date="2023-11" db="EMBL/GenBank/DDBJ databases">
        <authorList>
            <person name="Poullet M."/>
        </authorList>
    </citation>
    <scope>NUCLEOTIDE SEQUENCE</scope>
    <source>
        <strain evidence="1">E1834</strain>
    </source>
</reference>
<evidence type="ECO:0000313" key="1">
    <source>
        <dbReference type="EMBL" id="CAK5114172.1"/>
    </source>
</evidence>
<evidence type="ECO:0000313" key="2">
    <source>
        <dbReference type="Proteomes" id="UP001497535"/>
    </source>
</evidence>
<proteinExistence type="predicted"/>
<dbReference type="Proteomes" id="UP001497535">
    <property type="component" value="Unassembled WGS sequence"/>
</dbReference>
<keyword evidence="2" id="KW-1185">Reference proteome</keyword>
<accession>A0ACB1AZ55</accession>
<sequence>MVQVTKPKLYSLNRSKNLIIKLYLVERGCGDKTSWTEKNVQVAKCQNKHLCNTKEFFESKLFCLTVNIGKITNEISKMSEPCGEDHKACYHQRSEVLYLGCGKCNDKYCTNCKTNFCNVEEKGYKKCYTNTKNMCYAKPDETCFMERTKNNKVNKGCGNCPTKTCITCNKHECNDGKNLPYYCLDYDGKSPIECKKSDCYIDKCRLILGLESDIAMDSQITYKNLFIDFKTGCGTCDENKINVSCVNCRDFKCNSRIKLEETVFCYEREENGKENEGRRPCEGKICYISVDLFKGESEEAALKNYTRQGCGNCPSNTSIPCQTCNTTLCNSEKHFNESVYCLVKENITEPNSIKYCKEGECYTSRNKNGTLEQGCGKCKENDCRNCKQKFCNTKEIGVKHCWTNNGSTCSTGYYDNCFTERTETNELNKGCGNCTSATCKTCTGHRCNDGTIFPYYCLNSDGTSLLECPSPNCYIDNNLNAGCGTCDGNKIDISCVDCSDFKCNSRNKLNETVFCYEKEENGKEKEGRKPCTEKKCFISADITKGESEGDLKKYARQGCGKCPSPAIPCQTCNSSLCNNETLFKDSHYCWAENNTTIPCKISEYGDVCYYAVINDSKGIKRIYRCNE</sequence>
<organism evidence="1 2">
    <name type="scientific">Meloidogyne enterolobii</name>
    <name type="common">Root-knot nematode worm</name>
    <name type="synonym">Meloidogyne mayaguensis</name>
    <dbReference type="NCBI Taxonomy" id="390850"/>
    <lineage>
        <taxon>Eukaryota</taxon>
        <taxon>Metazoa</taxon>
        <taxon>Ecdysozoa</taxon>
        <taxon>Nematoda</taxon>
        <taxon>Chromadorea</taxon>
        <taxon>Rhabditida</taxon>
        <taxon>Tylenchina</taxon>
        <taxon>Tylenchomorpha</taxon>
        <taxon>Tylenchoidea</taxon>
        <taxon>Meloidogynidae</taxon>
        <taxon>Meloidogyninae</taxon>
        <taxon>Meloidogyne</taxon>
    </lineage>
</organism>
<dbReference type="EMBL" id="CAVMJV010000149">
    <property type="protein sequence ID" value="CAK5114172.1"/>
    <property type="molecule type" value="Genomic_DNA"/>
</dbReference>
<comment type="caution">
    <text evidence="1">The sequence shown here is derived from an EMBL/GenBank/DDBJ whole genome shotgun (WGS) entry which is preliminary data.</text>
</comment>
<gene>
    <name evidence="1" type="ORF">MENTE1834_LOCUS45304</name>
</gene>
<name>A0ACB1AZ55_MELEN</name>